<keyword evidence="5" id="KW-1185">Reference proteome</keyword>
<dbReference type="InterPro" id="IPR029787">
    <property type="entry name" value="Nucleotide_cyclase"/>
</dbReference>
<evidence type="ECO:0000313" key="4">
    <source>
        <dbReference type="EMBL" id="PSL18470.1"/>
    </source>
</evidence>
<dbReference type="AlphaFoldDB" id="A0A2P8F9T3"/>
<dbReference type="PANTHER" id="PTHR16305">
    <property type="entry name" value="TESTICULAR SOLUBLE ADENYLYL CYCLASE"/>
    <property type="match status" value="1"/>
</dbReference>
<dbReference type="RefSeq" id="WP_106609186.1">
    <property type="nucleotide sequence ID" value="NZ_PYGJ01000010.1"/>
</dbReference>
<evidence type="ECO:0000313" key="5">
    <source>
        <dbReference type="Proteomes" id="UP000240418"/>
    </source>
</evidence>
<sequence>MTNLTQQEEISGQRRWAAILFADVVGSTELSETLGADNFYGLMRDLMRGAWSIVEKRHGHTVEFGGDSLLAIFGAPVAVENASLNACETALEIQSFLSENAEQFEKLYGHAPQMRIGLGGGVVTVGDLSISSKMSLNVLGSAVNRASRLEGMAQAGEVLISTRIRDQVENHVELEALGDKTLKGFSEPEPVFRLKSVLQERSAFQMRLRRGAKDFAGRDAELDILTKWAGQDQSEAPVIEIVGQAGIGKSRLFYELGSRLGQKIRLLKGNCEIGRRSASFYPLVGLLRSYLNWAPDQPVSVLTAQMASAFGPQVVEAHAFVDLLAGTAGGSARAERENAIEIRAELTRALRVLSRQSDIAILIEDAHWMDSTSADLLSEMVASGDLRIAVTRRPDKRMEGILSGTVRHLQLSPLSTEGLASIIRSVLGAAEIPDNLLKFVTQTSDGLPLFAEEVVQFLKQDGQIQIENGKVTFEAKDGTLREAGNLQHIILSGFDGLSSDAQSCLKFAATKGRRFSVGFLEKCTGDNDAVLAAVDEVTNLGIAEIDPRGGRRALRFSHALVGETIYESILKAERTRLHLQVGAALETVDGSTAAELAFHFSNGEDPDKAVQYFWQAASESMSVYAVDIADVQLERAFELIEADPDIVGDRDYGEMLLLHCRALDIFGNFRRVNEVVEQRGGRLEAIGPSRNYVICLTLQALSRCHGGNYPLALDLIEQATRDSEAIGDEASKAWVKAAKLRIYGDTEAATIDELYAIYKEVRPVAERLQDGHMIQACIYNMQACFRGNGQTRKAEKLIDELEAYGLENRDSRAMAYANWAKAVHCFTKRDPVKLREATQTVFEHAVPGTADWRVAGLFDVAIGLLEEGEFPDPEAFTPIMQTSRDIEDFTLHHTTWIGRMMACFKSGKIARGRQEMRDMTEDVRVLGTNELQRIMLLYQAEILLALMGLRRSTGPKPKLGAKDLLAFAQMRLSARGRAKALFEKYLKDTNARTGPLVARAHHGLGLLAKSGRRAEVARDHLELAREFFDADGYDLAAQEVRQSLDELGA</sequence>
<dbReference type="Gene3D" id="3.30.70.1230">
    <property type="entry name" value="Nucleotide cyclase"/>
    <property type="match status" value="1"/>
</dbReference>
<evidence type="ECO:0000256" key="1">
    <source>
        <dbReference type="ARBA" id="ARBA00022741"/>
    </source>
</evidence>
<feature type="domain" description="Guanylate cyclase" evidence="3">
    <location>
        <begin position="18"/>
        <end position="150"/>
    </location>
</feature>
<dbReference type="SUPFAM" id="SSF55073">
    <property type="entry name" value="Nucleotide cyclase"/>
    <property type="match status" value="1"/>
</dbReference>
<dbReference type="Pfam" id="PF00211">
    <property type="entry name" value="Guanylate_cyc"/>
    <property type="match status" value="1"/>
</dbReference>
<dbReference type="InterPro" id="IPR001054">
    <property type="entry name" value="A/G_cyclase"/>
</dbReference>
<proteinExistence type="predicted"/>
<comment type="caution">
    <text evidence="4">The sequence shown here is derived from an EMBL/GenBank/DDBJ whole genome shotgun (WGS) entry which is preliminary data.</text>
</comment>
<dbReference type="Proteomes" id="UP000240418">
    <property type="component" value="Unassembled WGS sequence"/>
</dbReference>
<name>A0A2P8F9T3_9RHOB</name>
<accession>A0A2P8F9T3</accession>
<dbReference type="GO" id="GO:0035556">
    <property type="term" value="P:intracellular signal transduction"/>
    <property type="evidence" value="ECO:0007669"/>
    <property type="project" value="InterPro"/>
</dbReference>
<organism evidence="4 5">
    <name type="scientific">Shimia abyssi</name>
    <dbReference type="NCBI Taxonomy" id="1662395"/>
    <lineage>
        <taxon>Bacteria</taxon>
        <taxon>Pseudomonadati</taxon>
        <taxon>Pseudomonadota</taxon>
        <taxon>Alphaproteobacteria</taxon>
        <taxon>Rhodobacterales</taxon>
        <taxon>Roseobacteraceae</taxon>
    </lineage>
</organism>
<dbReference type="Pfam" id="PF13191">
    <property type="entry name" value="AAA_16"/>
    <property type="match status" value="1"/>
</dbReference>
<dbReference type="InterPro" id="IPR041664">
    <property type="entry name" value="AAA_16"/>
</dbReference>
<keyword evidence="1" id="KW-0547">Nucleotide-binding</keyword>
<evidence type="ECO:0000256" key="2">
    <source>
        <dbReference type="ARBA" id="ARBA00022840"/>
    </source>
</evidence>
<dbReference type="GO" id="GO:0004016">
    <property type="term" value="F:adenylate cyclase activity"/>
    <property type="evidence" value="ECO:0007669"/>
    <property type="project" value="TreeGrafter"/>
</dbReference>
<evidence type="ECO:0000259" key="3">
    <source>
        <dbReference type="PROSITE" id="PS50125"/>
    </source>
</evidence>
<reference evidence="4 5" key="1">
    <citation type="submission" date="2018-03" db="EMBL/GenBank/DDBJ databases">
        <title>Genomic Encyclopedia of Archaeal and Bacterial Type Strains, Phase II (KMG-II): from individual species to whole genera.</title>
        <authorList>
            <person name="Goeker M."/>
        </authorList>
    </citation>
    <scope>NUCLEOTIDE SEQUENCE [LARGE SCALE GENOMIC DNA]</scope>
    <source>
        <strain evidence="4 5">DSM 100673</strain>
    </source>
</reference>
<keyword evidence="2" id="KW-0067">ATP-binding</keyword>
<dbReference type="SUPFAM" id="SSF52540">
    <property type="entry name" value="P-loop containing nucleoside triphosphate hydrolases"/>
    <property type="match status" value="1"/>
</dbReference>
<dbReference type="CDD" id="cd07302">
    <property type="entry name" value="CHD"/>
    <property type="match status" value="1"/>
</dbReference>
<dbReference type="PROSITE" id="PS50125">
    <property type="entry name" value="GUANYLATE_CYCLASE_2"/>
    <property type="match status" value="1"/>
</dbReference>
<dbReference type="PANTHER" id="PTHR16305:SF28">
    <property type="entry name" value="GUANYLATE CYCLASE DOMAIN-CONTAINING PROTEIN"/>
    <property type="match status" value="1"/>
</dbReference>
<dbReference type="InterPro" id="IPR027417">
    <property type="entry name" value="P-loop_NTPase"/>
</dbReference>
<dbReference type="SMART" id="SM00044">
    <property type="entry name" value="CYCc"/>
    <property type="match status" value="1"/>
</dbReference>
<protein>
    <submittedName>
        <fullName evidence="4">AAA ATPase-like protein</fullName>
    </submittedName>
</protein>
<gene>
    <name evidence="4" type="ORF">CLV88_11047</name>
</gene>
<dbReference type="EMBL" id="PYGJ01000010">
    <property type="protein sequence ID" value="PSL18470.1"/>
    <property type="molecule type" value="Genomic_DNA"/>
</dbReference>
<dbReference type="OrthoDB" id="341967at2"/>
<dbReference type="GO" id="GO:0005524">
    <property type="term" value="F:ATP binding"/>
    <property type="evidence" value="ECO:0007669"/>
    <property type="project" value="UniProtKB-KW"/>
</dbReference>
<dbReference type="GO" id="GO:0005737">
    <property type="term" value="C:cytoplasm"/>
    <property type="evidence" value="ECO:0007669"/>
    <property type="project" value="TreeGrafter"/>
</dbReference>
<dbReference type="GO" id="GO:0009190">
    <property type="term" value="P:cyclic nucleotide biosynthetic process"/>
    <property type="evidence" value="ECO:0007669"/>
    <property type="project" value="InterPro"/>
</dbReference>